<comment type="caution">
    <text evidence="2">The sequence shown here is derived from an EMBL/GenBank/DDBJ whole genome shotgun (WGS) entry which is preliminary data.</text>
</comment>
<protein>
    <submittedName>
        <fullName evidence="2">Uncharacterized protein</fullName>
    </submittedName>
</protein>
<keyword evidence="3" id="KW-1185">Reference proteome</keyword>
<dbReference type="Proteomes" id="UP001642484">
    <property type="component" value="Unassembled WGS sequence"/>
</dbReference>
<dbReference type="EMBL" id="CAXAMN010005347">
    <property type="protein sequence ID" value="CAK9013403.1"/>
    <property type="molecule type" value="Genomic_DNA"/>
</dbReference>
<organism evidence="2 3">
    <name type="scientific">Durusdinium trenchii</name>
    <dbReference type="NCBI Taxonomy" id="1381693"/>
    <lineage>
        <taxon>Eukaryota</taxon>
        <taxon>Sar</taxon>
        <taxon>Alveolata</taxon>
        <taxon>Dinophyceae</taxon>
        <taxon>Suessiales</taxon>
        <taxon>Symbiodiniaceae</taxon>
        <taxon>Durusdinium</taxon>
    </lineage>
</organism>
<evidence type="ECO:0000313" key="3">
    <source>
        <dbReference type="Proteomes" id="UP001642484"/>
    </source>
</evidence>
<name>A0ABP0JGC8_9DINO</name>
<reference evidence="2 3" key="1">
    <citation type="submission" date="2024-02" db="EMBL/GenBank/DDBJ databases">
        <authorList>
            <person name="Chen Y."/>
            <person name="Shah S."/>
            <person name="Dougan E. K."/>
            <person name="Thang M."/>
            <person name="Chan C."/>
        </authorList>
    </citation>
    <scope>NUCLEOTIDE SEQUENCE [LARGE SCALE GENOMIC DNA]</scope>
</reference>
<evidence type="ECO:0000256" key="1">
    <source>
        <dbReference type="SAM" id="MobiDB-lite"/>
    </source>
</evidence>
<gene>
    <name evidence="2" type="ORF">CCMP2556_LOCUS11268</name>
</gene>
<evidence type="ECO:0000313" key="2">
    <source>
        <dbReference type="EMBL" id="CAK9013403.1"/>
    </source>
</evidence>
<accession>A0ABP0JGC8</accession>
<proteinExistence type="predicted"/>
<sequence>MLHAMLPTRTDTNDDTTDDGVVELPDKLTEFQAAALYPQWHWTTPITQFHWKPKIPSDIAPPKSWRHGQDGWRVVINFLSGLRWKCSGEESISFCEIAVAFHAEGHRLPGDSFDLTFRDLYKILREALLFLHKSDKAQPFPGCFNSTKPRACGRILPQGCIEGAAPFVSAKGLTMLAQLFCVGADRRLETWLIPVHEW</sequence>
<feature type="region of interest" description="Disordered" evidence="1">
    <location>
        <begin position="1"/>
        <end position="20"/>
    </location>
</feature>